<accession>A0A6G0ZJN0</accession>
<organism evidence="1 2">
    <name type="scientific">Aphis craccivora</name>
    <name type="common">Cowpea aphid</name>
    <dbReference type="NCBI Taxonomy" id="307492"/>
    <lineage>
        <taxon>Eukaryota</taxon>
        <taxon>Metazoa</taxon>
        <taxon>Ecdysozoa</taxon>
        <taxon>Arthropoda</taxon>
        <taxon>Hexapoda</taxon>
        <taxon>Insecta</taxon>
        <taxon>Pterygota</taxon>
        <taxon>Neoptera</taxon>
        <taxon>Paraneoptera</taxon>
        <taxon>Hemiptera</taxon>
        <taxon>Sternorrhyncha</taxon>
        <taxon>Aphidomorpha</taxon>
        <taxon>Aphidoidea</taxon>
        <taxon>Aphididae</taxon>
        <taxon>Aphidini</taxon>
        <taxon>Aphis</taxon>
        <taxon>Aphis</taxon>
    </lineage>
</organism>
<protein>
    <submittedName>
        <fullName evidence="1">Uncharacterized protein</fullName>
    </submittedName>
</protein>
<evidence type="ECO:0000313" key="2">
    <source>
        <dbReference type="Proteomes" id="UP000478052"/>
    </source>
</evidence>
<comment type="caution">
    <text evidence="1">The sequence shown here is derived from an EMBL/GenBank/DDBJ whole genome shotgun (WGS) entry which is preliminary data.</text>
</comment>
<dbReference type="AlphaFoldDB" id="A0A6G0ZJN0"/>
<dbReference type="Proteomes" id="UP000478052">
    <property type="component" value="Unassembled WGS sequence"/>
</dbReference>
<keyword evidence="2" id="KW-1185">Reference proteome</keyword>
<sequence>VAKYFFGLPYLNPNDIPDTFTETILITSELNNSLKITNGAENFHSHFNIKIPPSGLTLLDTDLKINLLKKKIPIEEKYSKTKFNLITNLQKLTF</sequence>
<feature type="non-terminal residue" evidence="1">
    <location>
        <position position="1"/>
    </location>
</feature>
<gene>
    <name evidence="1" type="ORF">FWK35_00005606</name>
</gene>
<evidence type="ECO:0000313" key="1">
    <source>
        <dbReference type="EMBL" id="KAF0771198.1"/>
    </source>
</evidence>
<dbReference type="EMBL" id="VUJU01000322">
    <property type="protein sequence ID" value="KAF0771198.1"/>
    <property type="molecule type" value="Genomic_DNA"/>
</dbReference>
<name>A0A6G0ZJN0_APHCR</name>
<proteinExistence type="predicted"/>
<reference evidence="1 2" key="1">
    <citation type="submission" date="2019-08" db="EMBL/GenBank/DDBJ databases">
        <title>Whole genome of Aphis craccivora.</title>
        <authorList>
            <person name="Voronova N.V."/>
            <person name="Shulinski R.S."/>
            <person name="Bandarenka Y.V."/>
            <person name="Zhorov D.G."/>
            <person name="Warner D."/>
        </authorList>
    </citation>
    <scope>NUCLEOTIDE SEQUENCE [LARGE SCALE GENOMIC DNA]</scope>
    <source>
        <strain evidence="1">180601</strain>
        <tissue evidence="1">Whole Body</tissue>
    </source>
</reference>